<dbReference type="PANTHER" id="PTHR13003">
    <property type="entry name" value="NUP107-RELATED"/>
    <property type="match status" value="1"/>
</dbReference>
<keyword evidence="7" id="KW-0472">Membrane</keyword>
<evidence type="ECO:0000313" key="10">
    <source>
        <dbReference type="Proteomes" id="UP000557566"/>
    </source>
</evidence>
<dbReference type="GO" id="GO:0017056">
    <property type="term" value="F:structural constituent of nuclear pore"/>
    <property type="evidence" value="ECO:0007669"/>
    <property type="project" value="UniProtKB-UniRule"/>
</dbReference>
<organism evidence="9 10">
    <name type="scientific">Ophiocordyceps sinensis</name>
    <dbReference type="NCBI Taxonomy" id="72228"/>
    <lineage>
        <taxon>Eukaryota</taxon>
        <taxon>Fungi</taxon>
        <taxon>Dikarya</taxon>
        <taxon>Ascomycota</taxon>
        <taxon>Pezizomycotina</taxon>
        <taxon>Sordariomycetes</taxon>
        <taxon>Hypocreomycetidae</taxon>
        <taxon>Hypocreales</taxon>
        <taxon>Ophiocordycipitaceae</taxon>
        <taxon>Ophiocordyceps</taxon>
    </lineage>
</organism>
<dbReference type="OrthoDB" id="3098at2759"/>
<dbReference type="Gene3D" id="1.10.3450.20">
    <property type="match status" value="1"/>
</dbReference>
<dbReference type="Pfam" id="PF04121">
    <property type="entry name" value="Nup84_Nup100"/>
    <property type="match status" value="1"/>
</dbReference>
<feature type="region of interest" description="Disordered" evidence="8">
    <location>
        <begin position="57"/>
        <end position="90"/>
    </location>
</feature>
<proteinExistence type="inferred from homology"/>
<reference evidence="9 10" key="1">
    <citation type="journal article" date="2020" name="Genome Biol. Evol.">
        <title>A new high-quality draft genome assembly of the Chinese cordyceps Ophiocordyceps sinensis.</title>
        <authorList>
            <person name="Shu R."/>
            <person name="Zhang J."/>
            <person name="Meng Q."/>
            <person name="Zhang H."/>
            <person name="Zhou G."/>
            <person name="Li M."/>
            <person name="Wu P."/>
            <person name="Zhao Y."/>
            <person name="Chen C."/>
            <person name="Qin Q."/>
        </authorList>
    </citation>
    <scope>NUCLEOTIDE SEQUENCE [LARGE SCALE GENOMIC DNA]</scope>
    <source>
        <strain evidence="9 10">IOZ07</strain>
    </source>
</reference>
<accession>A0A8H4PSL5</accession>
<feature type="compositionally biased region" description="Acidic residues" evidence="8">
    <location>
        <begin position="71"/>
        <end position="80"/>
    </location>
</feature>
<name>A0A8H4PSL5_9HYPO</name>
<keyword evidence="5 7" id="KW-0906">Nuclear pore complex</keyword>
<keyword evidence="3" id="KW-0653">Protein transport</keyword>
<evidence type="ECO:0000256" key="7">
    <source>
        <dbReference type="RuleBase" id="RU365072"/>
    </source>
</evidence>
<dbReference type="GO" id="GO:0031965">
    <property type="term" value="C:nuclear membrane"/>
    <property type="evidence" value="ECO:0007669"/>
    <property type="project" value="UniProtKB-SubCell"/>
</dbReference>
<comment type="function">
    <text evidence="7">Functions as a component of the nuclear pore complex (NPC).</text>
</comment>
<sequence>MEPKVENKQIKGIQPGPQVEEFANALDSCLTPGLSLAEKRARVLDLPRRYHENAIRRLMQKRPKRARDGNEDVDMDVDDNDAVKQDSKELSEMRQLEREIQTWDLVRRLLPLRCAEARSATSFFSPATPAKKRSLHDVVDADPILKERRDVLQWLQTNAASGPDIDELARELQQNADRGDIIAHGWLHTRSKIKLRKSMTAWPHLLDRQSPSVAASHINSDGAPLVTQLDPDAGSRQGRKLEPQDDYFERAIWLGCFEHLRRGSSLQTMRDWCQERTEMWRAISMSGMLLPADGKETMADAPPATLVLWRRMCLSLARGGGSDDYERAVYGLLSGDIASVEKVAKSWDDFLFANYNALLRTQIDTYLLGQSPPDTVSALTQSFPSFDAVQFHGELEGVEKRLVATLETQRSTREEALEPNKALQASLIARDVDRHLYQQALVLTEDANKDGPSLLLPSIHPTAWRFPNDKGDLVRNKFFGLDEHEGLRIACHVYVLMALLRQFDALEGKTQDQLAMSHWRSGQESIIAGYTDYLARANLKELIPLYCSILLSPRQYEVLSWNMIHEQNADRRMTQLKLIKRVGIDVLKFVETLAKLVFDKLDHSNDPLVPREMFSIIGSGPPTVRHGRGIKADFFGADGAVTSTKDEHVIRSLEWLLQVQVAWPEVLRIGVQVYKFFFRNTHLLAARRLMERVQFDAILQNVSGHEIDFGMLDDVDFWAQQLELGGIASAEPEQVMTDARNYRELEHLARALDSLETIGSLMGLSQEAPSGDRKFWSGVGDAVKVMKDRMQPLLGSWLLTSIEGGDKELRELRQVYLPEAILAFVSGLHYAGNGLSRDNLLECMDLAGIIAERESNLATAFVEAKRMRELVEAFAACSKALATAKGNKGATGSSSKKMRETGWSRDLWAVQQ</sequence>
<protein>
    <recommendedName>
        <fullName evidence="7">Nuclear pore complex protein</fullName>
    </recommendedName>
</protein>
<keyword evidence="4 7" id="KW-0811">Translocation</keyword>
<dbReference type="AlphaFoldDB" id="A0A8H4PSL5"/>
<dbReference type="InterPro" id="IPR007252">
    <property type="entry name" value="Nup84/Nup107"/>
</dbReference>
<evidence type="ECO:0000256" key="3">
    <source>
        <dbReference type="ARBA" id="ARBA00022927"/>
    </source>
</evidence>
<keyword evidence="6 7" id="KW-0539">Nucleus</keyword>
<dbReference type="Gene3D" id="1.20.190.50">
    <property type="match status" value="1"/>
</dbReference>
<keyword evidence="10" id="KW-1185">Reference proteome</keyword>
<feature type="compositionally biased region" description="Basic and acidic residues" evidence="8">
    <location>
        <begin position="81"/>
        <end position="90"/>
    </location>
</feature>
<dbReference type="GO" id="GO:0006606">
    <property type="term" value="P:protein import into nucleus"/>
    <property type="evidence" value="ECO:0007669"/>
    <property type="project" value="TreeGrafter"/>
</dbReference>
<dbReference type="GO" id="GO:0000973">
    <property type="term" value="P:post-transcriptional tethering of RNA polymerase II gene DNA at nuclear periphery"/>
    <property type="evidence" value="ECO:0007669"/>
    <property type="project" value="TreeGrafter"/>
</dbReference>
<comment type="caution">
    <text evidence="9">The sequence shown here is derived from an EMBL/GenBank/DDBJ whole genome shotgun (WGS) entry which is preliminary data.</text>
</comment>
<dbReference type="GO" id="GO:0031080">
    <property type="term" value="C:nuclear pore outer ring"/>
    <property type="evidence" value="ECO:0007669"/>
    <property type="project" value="TreeGrafter"/>
</dbReference>
<dbReference type="GO" id="GO:0006406">
    <property type="term" value="P:mRNA export from nucleus"/>
    <property type="evidence" value="ECO:0007669"/>
    <property type="project" value="TreeGrafter"/>
</dbReference>
<dbReference type="EMBL" id="JAAVMX010000004">
    <property type="protein sequence ID" value="KAF4509741.1"/>
    <property type="molecule type" value="Genomic_DNA"/>
</dbReference>
<comment type="subcellular location">
    <subcellularLocation>
        <location evidence="7">Nucleus</location>
        <location evidence="7">Nuclear pore complex</location>
    </subcellularLocation>
    <subcellularLocation>
        <location evidence="7">Nucleus membrane</location>
    </subcellularLocation>
</comment>
<evidence type="ECO:0000256" key="4">
    <source>
        <dbReference type="ARBA" id="ARBA00023010"/>
    </source>
</evidence>
<dbReference type="PANTHER" id="PTHR13003:SF2">
    <property type="entry name" value="NUCLEAR PORE COMPLEX PROTEIN NUP107"/>
    <property type="match status" value="1"/>
</dbReference>
<feature type="region of interest" description="Disordered" evidence="8">
    <location>
        <begin position="213"/>
        <end position="240"/>
    </location>
</feature>
<keyword evidence="1 7" id="KW-0813">Transport</keyword>
<comment type="subunit">
    <text evidence="7">Part of the nuclear pore complex (NPC).</text>
</comment>
<evidence type="ECO:0000256" key="5">
    <source>
        <dbReference type="ARBA" id="ARBA00023132"/>
    </source>
</evidence>
<evidence type="ECO:0000256" key="6">
    <source>
        <dbReference type="ARBA" id="ARBA00023242"/>
    </source>
</evidence>
<evidence type="ECO:0000313" key="9">
    <source>
        <dbReference type="EMBL" id="KAF4509741.1"/>
    </source>
</evidence>
<comment type="similarity">
    <text evidence="7">Belongs to the nucleoporin Nup84/Nup107 family.</text>
</comment>
<evidence type="ECO:0000256" key="1">
    <source>
        <dbReference type="ARBA" id="ARBA00022448"/>
    </source>
</evidence>
<gene>
    <name evidence="9" type="ORF">G6O67_003883</name>
</gene>
<evidence type="ECO:0000256" key="8">
    <source>
        <dbReference type="SAM" id="MobiDB-lite"/>
    </source>
</evidence>
<dbReference type="Proteomes" id="UP000557566">
    <property type="component" value="Unassembled WGS sequence"/>
</dbReference>
<evidence type="ECO:0000256" key="2">
    <source>
        <dbReference type="ARBA" id="ARBA00022816"/>
    </source>
</evidence>
<keyword evidence="2" id="KW-0509">mRNA transport</keyword>